<sequence length="198" mass="21845">MLPIPLKPTASRYLLLSLSSPLFSSNQFWIVDSGATRHICSQAGAFVSLHSIHHTIVTLPNHSQILVHFAGDVKLHSDLVLKDVLFVPQFKFNLISPCFSNWISYKSFLPDYFVIQDLSTKRMIGRGDKVQDLYILNAPFIPDLDSSPVHDPLVPSGDSSTSAANIPVNDTPATASSSAGVVLHKSTRMIHQPHYLKD</sequence>
<proteinExistence type="predicted"/>
<protein>
    <submittedName>
        <fullName evidence="1">Uncharacterized protein</fullName>
    </submittedName>
</protein>
<evidence type="ECO:0000313" key="1">
    <source>
        <dbReference type="EMBL" id="KAJ0097721.1"/>
    </source>
</evidence>
<keyword evidence="2" id="KW-1185">Reference proteome</keyword>
<comment type="caution">
    <text evidence="1">The sequence shown here is derived from an EMBL/GenBank/DDBJ whole genome shotgun (WGS) entry which is preliminary data.</text>
</comment>
<gene>
    <name evidence="1" type="ORF">Patl1_29149</name>
</gene>
<name>A0ACC1BFI7_9ROSI</name>
<evidence type="ECO:0000313" key="2">
    <source>
        <dbReference type="Proteomes" id="UP001164250"/>
    </source>
</evidence>
<dbReference type="EMBL" id="CM047901">
    <property type="protein sequence ID" value="KAJ0097721.1"/>
    <property type="molecule type" value="Genomic_DNA"/>
</dbReference>
<accession>A0ACC1BFI7</accession>
<dbReference type="Proteomes" id="UP001164250">
    <property type="component" value="Chromosome 5"/>
</dbReference>
<organism evidence="1 2">
    <name type="scientific">Pistacia atlantica</name>
    <dbReference type="NCBI Taxonomy" id="434234"/>
    <lineage>
        <taxon>Eukaryota</taxon>
        <taxon>Viridiplantae</taxon>
        <taxon>Streptophyta</taxon>
        <taxon>Embryophyta</taxon>
        <taxon>Tracheophyta</taxon>
        <taxon>Spermatophyta</taxon>
        <taxon>Magnoliopsida</taxon>
        <taxon>eudicotyledons</taxon>
        <taxon>Gunneridae</taxon>
        <taxon>Pentapetalae</taxon>
        <taxon>rosids</taxon>
        <taxon>malvids</taxon>
        <taxon>Sapindales</taxon>
        <taxon>Anacardiaceae</taxon>
        <taxon>Pistacia</taxon>
    </lineage>
</organism>
<reference evidence="2" key="1">
    <citation type="journal article" date="2023" name="G3 (Bethesda)">
        <title>Genome assembly and association tests identify interacting loci associated with vigor, precocity, and sex in interspecific pistachio rootstocks.</title>
        <authorList>
            <person name="Palmer W."/>
            <person name="Jacygrad E."/>
            <person name="Sagayaradj S."/>
            <person name="Cavanaugh K."/>
            <person name="Han R."/>
            <person name="Bertier L."/>
            <person name="Beede B."/>
            <person name="Kafkas S."/>
            <person name="Golino D."/>
            <person name="Preece J."/>
            <person name="Michelmore R."/>
        </authorList>
    </citation>
    <scope>NUCLEOTIDE SEQUENCE [LARGE SCALE GENOMIC DNA]</scope>
</reference>